<comment type="subcellular location">
    <subcellularLocation>
        <location evidence="1">Cell membrane</location>
        <topology evidence="1">Multi-pass membrane protein</topology>
    </subcellularLocation>
</comment>
<dbReference type="PANTHER" id="PTHR36115">
    <property type="entry name" value="PROLINE-RICH ANTIGEN HOMOLOG-RELATED"/>
    <property type="match status" value="1"/>
</dbReference>
<evidence type="ECO:0000256" key="2">
    <source>
        <dbReference type="ARBA" id="ARBA00022475"/>
    </source>
</evidence>
<evidence type="ECO:0000256" key="1">
    <source>
        <dbReference type="ARBA" id="ARBA00004651"/>
    </source>
</evidence>
<dbReference type="Pfam" id="PF06271">
    <property type="entry name" value="RDD"/>
    <property type="match status" value="1"/>
</dbReference>
<keyword evidence="3 6" id="KW-0812">Transmembrane</keyword>
<evidence type="ECO:0000256" key="6">
    <source>
        <dbReference type="SAM" id="Phobius"/>
    </source>
</evidence>
<evidence type="ECO:0000256" key="5">
    <source>
        <dbReference type="ARBA" id="ARBA00023136"/>
    </source>
</evidence>
<keyword evidence="2" id="KW-1003">Cell membrane</keyword>
<dbReference type="AlphaFoldDB" id="A0A840NBJ7"/>
<proteinExistence type="predicted"/>
<evidence type="ECO:0000259" key="7">
    <source>
        <dbReference type="Pfam" id="PF06271"/>
    </source>
</evidence>
<sequence length="167" mass="18560">MVPTGVEQGDQHSAADPVNTGPAFLRRRFGQIVLDSLLRTTISIVLVPLVLPFAWLVRQFGASATTSLVGGFSVYFVLMVALAWWWHVWFPHRHGDQTPAMRWLKLRLIDLGGDEPGLGQYNARWVLTAADSMFFGLVGIVLIIVTPQHQRAGDIVARTRVVRTDVS</sequence>
<gene>
    <name evidence="8" type="ORF">BJ969_000811</name>
</gene>
<feature type="domain" description="RDD" evidence="7">
    <location>
        <begin position="23"/>
        <end position="157"/>
    </location>
</feature>
<name>A0A840NBJ7_9PSEU</name>
<dbReference type="InterPro" id="IPR051791">
    <property type="entry name" value="Pra-immunoreactive"/>
</dbReference>
<feature type="transmembrane region" description="Helical" evidence="6">
    <location>
        <begin position="37"/>
        <end position="56"/>
    </location>
</feature>
<dbReference type="InterPro" id="IPR010432">
    <property type="entry name" value="RDD"/>
</dbReference>
<comment type="caution">
    <text evidence="8">The sequence shown here is derived from an EMBL/GenBank/DDBJ whole genome shotgun (WGS) entry which is preliminary data.</text>
</comment>
<feature type="transmembrane region" description="Helical" evidence="6">
    <location>
        <begin position="68"/>
        <end position="86"/>
    </location>
</feature>
<organism evidence="8 9">
    <name type="scientific">Saccharopolyspora gloriosae</name>
    <dbReference type="NCBI Taxonomy" id="455344"/>
    <lineage>
        <taxon>Bacteria</taxon>
        <taxon>Bacillati</taxon>
        <taxon>Actinomycetota</taxon>
        <taxon>Actinomycetes</taxon>
        <taxon>Pseudonocardiales</taxon>
        <taxon>Pseudonocardiaceae</taxon>
        <taxon>Saccharopolyspora</taxon>
    </lineage>
</organism>
<reference evidence="8 9" key="1">
    <citation type="submission" date="2020-08" db="EMBL/GenBank/DDBJ databases">
        <title>Sequencing the genomes of 1000 actinobacteria strains.</title>
        <authorList>
            <person name="Klenk H.-P."/>
        </authorList>
    </citation>
    <scope>NUCLEOTIDE SEQUENCE [LARGE SCALE GENOMIC DNA]</scope>
    <source>
        <strain evidence="8 9">DSM 45582</strain>
    </source>
</reference>
<protein>
    <submittedName>
        <fullName evidence="8">Putative RDD family membrane protein YckC</fullName>
    </submittedName>
</protein>
<dbReference type="PANTHER" id="PTHR36115:SF6">
    <property type="entry name" value="PROLINE-RICH ANTIGEN HOMOLOG"/>
    <property type="match status" value="1"/>
</dbReference>
<keyword evidence="5 6" id="KW-0472">Membrane</keyword>
<evidence type="ECO:0000313" key="9">
    <source>
        <dbReference type="Proteomes" id="UP000580474"/>
    </source>
</evidence>
<dbReference type="EMBL" id="JACHIV010000001">
    <property type="protein sequence ID" value="MBB5067723.1"/>
    <property type="molecule type" value="Genomic_DNA"/>
</dbReference>
<evidence type="ECO:0000256" key="3">
    <source>
        <dbReference type="ARBA" id="ARBA00022692"/>
    </source>
</evidence>
<accession>A0A840NBJ7</accession>
<keyword evidence="4 6" id="KW-1133">Transmembrane helix</keyword>
<feature type="transmembrane region" description="Helical" evidence="6">
    <location>
        <begin position="125"/>
        <end position="145"/>
    </location>
</feature>
<evidence type="ECO:0000256" key="4">
    <source>
        <dbReference type="ARBA" id="ARBA00022989"/>
    </source>
</evidence>
<keyword evidence="9" id="KW-1185">Reference proteome</keyword>
<dbReference type="GO" id="GO:0005886">
    <property type="term" value="C:plasma membrane"/>
    <property type="evidence" value="ECO:0007669"/>
    <property type="project" value="UniProtKB-SubCell"/>
</dbReference>
<evidence type="ECO:0000313" key="8">
    <source>
        <dbReference type="EMBL" id="MBB5067723.1"/>
    </source>
</evidence>
<dbReference type="Proteomes" id="UP000580474">
    <property type="component" value="Unassembled WGS sequence"/>
</dbReference>
<dbReference type="RefSeq" id="WP_184477441.1">
    <property type="nucleotide sequence ID" value="NZ_JACHIV010000001.1"/>
</dbReference>